<reference evidence="2" key="1">
    <citation type="journal article" date="2007" name="PLoS ONE">
        <title>The first genome sequence of an elite grapevine cultivar (Pinot noir Vitis vinifera L.): coping with a highly heterozygous genome.</title>
        <authorList>
            <person name="Velasco R."/>
            <person name="Zharkikh A."/>
            <person name="Troggio M."/>
            <person name="Cartwright D.A."/>
            <person name="Cestaro A."/>
            <person name="Pruss D."/>
            <person name="Pindo M."/>
            <person name="FitzGerald L.M."/>
            <person name="Vezzulli S."/>
            <person name="Reid J."/>
            <person name="Malacarne G."/>
            <person name="Iliev D."/>
            <person name="Coppola G."/>
            <person name="Wardell B."/>
            <person name="Micheletti D."/>
            <person name="Macalma T."/>
            <person name="Facci M."/>
            <person name="Mitchell J.T."/>
            <person name="Perazzolli M."/>
            <person name="Eldredge G."/>
            <person name="Gatto P."/>
            <person name="Oyzerski R."/>
            <person name="Moretto M."/>
            <person name="Gutin N."/>
            <person name="Stefanini M."/>
            <person name="Chen Y."/>
            <person name="Segala C."/>
            <person name="Davenport C."/>
            <person name="Dematte L."/>
            <person name="Mraz A."/>
            <person name="Battilana J."/>
            <person name="Stormo K."/>
            <person name="Costa F."/>
            <person name="Tao Q."/>
            <person name="Si-Ammour A."/>
            <person name="Harkins T."/>
            <person name="Lackey A."/>
            <person name="Perbost C."/>
            <person name="Taillon B."/>
            <person name="Stella A."/>
            <person name="Solovyev V."/>
            <person name="Fawcett J.A."/>
            <person name="Sterck L."/>
            <person name="Vandepoele K."/>
            <person name="Grando S.M."/>
            <person name="Toppo S."/>
            <person name="Moser C."/>
            <person name="Lanchbury J."/>
            <person name="Bogden R."/>
            <person name="Skolnick M."/>
            <person name="Sgaramella V."/>
            <person name="Bhatnagar S.K."/>
            <person name="Fontana P."/>
            <person name="Gutin A."/>
            <person name="Van de Peer Y."/>
            <person name="Salamini F."/>
            <person name="Viola R."/>
        </authorList>
    </citation>
    <scope>NUCLEOTIDE SEQUENCE</scope>
</reference>
<sequence length="302" mass="34562">MTWPNGQVQSTTKMILNCYNRLNKVSSMMKTEHDNIVTNCIDAVYDENETKFPYQIEPDAFMMKTRQDNDKINRTGVVCVKNENWVQFVMKIRENKDVTDCVRNPGLLHFHALDHARCMQIYHRLSKSITKDKQLFDHQSNLRSRRVLWNPWQRCPDRASGHTIGGRRNGSAPRVLLGNPDGVAPDSDVHSVSSGGGVPTPCTRRRSPLRHVTFHLLRISHIRNSIRSDMSGSSDWIFHIRRLTPDGRGGRFNFPDQTCPNPLIALTRKASVADNSDSLDSLAHQTLAIRWIHFRPQSKSKL</sequence>
<accession>A5C0X7</accession>
<gene>
    <name evidence="2" type="ORF">VITISV_037505</name>
</gene>
<proteinExistence type="predicted"/>
<feature type="region of interest" description="Disordered" evidence="1">
    <location>
        <begin position="160"/>
        <end position="204"/>
    </location>
</feature>
<evidence type="ECO:0000313" key="2">
    <source>
        <dbReference type="EMBL" id="CAN70798.1"/>
    </source>
</evidence>
<dbReference type="EMBL" id="AM478257">
    <property type="protein sequence ID" value="CAN70798.1"/>
    <property type="molecule type" value="Genomic_DNA"/>
</dbReference>
<protein>
    <submittedName>
        <fullName evidence="2">Uncharacterized protein</fullName>
    </submittedName>
</protein>
<organism evidence="2">
    <name type="scientific">Vitis vinifera</name>
    <name type="common">Grape</name>
    <dbReference type="NCBI Taxonomy" id="29760"/>
    <lineage>
        <taxon>Eukaryota</taxon>
        <taxon>Viridiplantae</taxon>
        <taxon>Streptophyta</taxon>
        <taxon>Embryophyta</taxon>
        <taxon>Tracheophyta</taxon>
        <taxon>Spermatophyta</taxon>
        <taxon>Magnoliopsida</taxon>
        <taxon>eudicotyledons</taxon>
        <taxon>Gunneridae</taxon>
        <taxon>Pentapetalae</taxon>
        <taxon>rosids</taxon>
        <taxon>Vitales</taxon>
        <taxon>Vitaceae</taxon>
        <taxon>Viteae</taxon>
        <taxon>Vitis</taxon>
    </lineage>
</organism>
<name>A5C0X7_VITVI</name>
<evidence type="ECO:0000256" key="1">
    <source>
        <dbReference type="SAM" id="MobiDB-lite"/>
    </source>
</evidence>
<dbReference type="AlphaFoldDB" id="A5C0X7"/>